<keyword evidence="2" id="KW-0479">Metal-binding</keyword>
<dbReference type="CDD" id="cd18793">
    <property type="entry name" value="SF2_C_SNF"/>
    <property type="match status" value="1"/>
</dbReference>
<feature type="domain" description="RING-type" evidence="3">
    <location>
        <begin position="80"/>
        <end position="119"/>
    </location>
</feature>
<sequence>MDRLAAAVALPREPETPVAIPDAGDTVPTGPELDKLVLDVVAACADLADVRASLNLVAAQHRFMATVLTTLARSDAHVECPVCLDAIVPTAPVVITHCDHVFCEPCTAQIKTRGCSICQSPLTGADSTLSIARGNSQEPKVDKNGTKLAALTRYIHRVTGADPTAKLLLFCQFKRLFTLLRHAVVDLGVPAVSMAGGTVTTKRNALDRFRTNANVKVLLMSADESVSGLCVTEASHVVLVHPFVGVAESVARAMEMRGIARVVRAGQTREVTVARFVARGTVEEEVTRWRARAW</sequence>
<dbReference type="Gene3D" id="3.30.40.10">
    <property type="entry name" value="Zinc/RING finger domain, C3HC4 (zinc finger)"/>
    <property type="match status" value="1"/>
</dbReference>
<evidence type="ECO:0000256" key="2">
    <source>
        <dbReference type="PROSITE-ProRule" id="PRU00175"/>
    </source>
</evidence>
<dbReference type="SMART" id="SM00184">
    <property type="entry name" value="RING"/>
    <property type="match status" value="1"/>
</dbReference>
<keyword evidence="5" id="KW-1185">Reference proteome</keyword>
<dbReference type="Pfam" id="PF14634">
    <property type="entry name" value="zf-RING_5"/>
    <property type="match status" value="1"/>
</dbReference>
<keyword evidence="2" id="KW-0863">Zinc-finger</keyword>
<dbReference type="InterPro" id="IPR013083">
    <property type="entry name" value="Znf_RING/FYVE/PHD"/>
</dbReference>
<dbReference type="eggNOG" id="KOG1002">
    <property type="taxonomic scope" value="Eukaryota"/>
</dbReference>
<evidence type="ECO:0000313" key="5">
    <source>
        <dbReference type="Proteomes" id="UP000054350"/>
    </source>
</evidence>
<organism evidence="4 5">
    <name type="scientific">Allomyces macrogynus (strain ATCC 38327)</name>
    <name type="common">Allomyces javanicus var. macrogynus</name>
    <dbReference type="NCBI Taxonomy" id="578462"/>
    <lineage>
        <taxon>Eukaryota</taxon>
        <taxon>Fungi</taxon>
        <taxon>Fungi incertae sedis</taxon>
        <taxon>Blastocladiomycota</taxon>
        <taxon>Blastocladiomycetes</taxon>
        <taxon>Blastocladiales</taxon>
        <taxon>Blastocladiaceae</taxon>
        <taxon>Allomyces</taxon>
    </lineage>
</organism>
<dbReference type="STRING" id="578462.A0A0L0T4T9"/>
<dbReference type="InterPro" id="IPR027417">
    <property type="entry name" value="P-loop_NTPase"/>
</dbReference>
<protein>
    <recommendedName>
        <fullName evidence="3">RING-type domain-containing protein</fullName>
    </recommendedName>
</protein>
<dbReference type="EMBL" id="GG745362">
    <property type="protein sequence ID" value="KNE69760.1"/>
    <property type="molecule type" value="Genomic_DNA"/>
</dbReference>
<evidence type="ECO:0000313" key="4">
    <source>
        <dbReference type="EMBL" id="KNE69760.1"/>
    </source>
</evidence>
<dbReference type="VEuPathDB" id="FungiDB:AMAG_14301"/>
<name>A0A0L0T4T9_ALLM3</name>
<dbReference type="OrthoDB" id="448448at2759"/>
<keyword evidence="1" id="KW-0378">Hydrolase</keyword>
<dbReference type="InterPro" id="IPR049730">
    <property type="entry name" value="SNF2/RAD54-like_C"/>
</dbReference>
<dbReference type="GO" id="GO:0016787">
    <property type="term" value="F:hydrolase activity"/>
    <property type="evidence" value="ECO:0007669"/>
    <property type="project" value="UniProtKB-KW"/>
</dbReference>
<dbReference type="PANTHER" id="PTHR45865">
    <property type="entry name" value="E3 UBIQUITIN-PROTEIN LIGASE SHPRH FAMILY MEMBER"/>
    <property type="match status" value="1"/>
</dbReference>
<evidence type="ECO:0000256" key="1">
    <source>
        <dbReference type="ARBA" id="ARBA00022801"/>
    </source>
</evidence>
<dbReference type="PANTHER" id="PTHR45865:SF1">
    <property type="entry name" value="E3 UBIQUITIN-PROTEIN LIGASE SHPRH"/>
    <property type="match status" value="1"/>
</dbReference>
<proteinExistence type="predicted"/>
<dbReference type="SUPFAM" id="SSF57850">
    <property type="entry name" value="RING/U-box"/>
    <property type="match status" value="1"/>
</dbReference>
<dbReference type="Gene3D" id="3.40.50.300">
    <property type="entry name" value="P-loop containing nucleotide triphosphate hydrolases"/>
    <property type="match status" value="1"/>
</dbReference>
<keyword evidence="2" id="KW-0862">Zinc</keyword>
<dbReference type="InterPro" id="IPR052583">
    <property type="entry name" value="ATP-helicase/E3_Ub-Ligase"/>
</dbReference>
<evidence type="ECO:0000259" key="3">
    <source>
        <dbReference type="PROSITE" id="PS50089"/>
    </source>
</evidence>
<gene>
    <name evidence="4" type="ORF">AMAG_14301</name>
</gene>
<accession>A0A0L0T4T9</accession>
<reference evidence="5" key="2">
    <citation type="submission" date="2009-11" db="EMBL/GenBank/DDBJ databases">
        <title>The Genome Sequence of Allomyces macrogynus strain ATCC 38327.</title>
        <authorList>
            <consortium name="The Broad Institute Genome Sequencing Platform"/>
            <person name="Russ C."/>
            <person name="Cuomo C."/>
            <person name="Shea T."/>
            <person name="Young S.K."/>
            <person name="Zeng Q."/>
            <person name="Koehrsen M."/>
            <person name="Haas B."/>
            <person name="Borodovsky M."/>
            <person name="Guigo R."/>
            <person name="Alvarado L."/>
            <person name="Berlin A."/>
            <person name="Borenstein D."/>
            <person name="Chen Z."/>
            <person name="Engels R."/>
            <person name="Freedman E."/>
            <person name="Gellesch M."/>
            <person name="Goldberg J."/>
            <person name="Griggs A."/>
            <person name="Gujja S."/>
            <person name="Heiman D."/>
            <person name="Hepburn T."/>
            <person name="Howarth C."/>
            <person name="Jen D."/>
            <person name="Larson L."/>
            <person name="Lewis B."/>
            <person name="Mehta T."/>
            <person name="Park D."/>
            <person name="Pearson M."/>
            <person name="Roberts A."/>
            <person name="Saif S."/>
            <person name="Shenoy N."/>
            <person name="Sisk P."/>
            <person name="Stolte C."/>
            <person name="Sykes S."/>
            <person name="Walk T."/>
            <person name="White J."/>
            <person name="Yandava C."/>
            <person name="Burger G."/>
            <person name="Gray M.W."/>
            <person name="Holland P.W.H."/>
            <person name="King N."/>
            <person name="Lang F.B.F."/>
            <person name="Roger A.J."/>
            <person name="Ruiz-Trillo I."/>
            <person name="Lander E."/>
            <person name="Nusbaum C."/>
        </authorList>
    </citation>
    <scope>NUCLEOTIDE SEQUENCE [LARGE SCALE GENOMIC DNA]</scope>
    <source>
        <strain evidence="5">ATCC 38327</strain>
    </source>
</reference>
<dbReference type="GO" id="GO:0008270">
    <property type="term" value="F:zinc ion binding"/>
    <property type="evidence" value="ECO:0007669"/>
    <property type="project" value="UniProtKB-KW"/>
</dbReference>
<dbReference type="InterPro" id="IPR001841">
    <property type="entry name" value="Znf_RING"/>
</dbReference>
<dbReference type="Proteomes" id="UP000054350">
    <property type="component" value="Unassembled WGS sequence"/>
</dbReference>
<reference evidence="4 5" key="1">
    <citation type="submission" date="2009-11" db="EMBL/GenBank/DDBJ databases">
        <title>Annotation of Allomyces macrogynus ATCC 38327.</title>
        <authorList>
            <consortium name="The Broad Institute Genome Sequencing Platform"/>
            <person name="Russ C."/>
            <person name="Cuomo C."/>
            <person name="Burger G."/>
            <person name="Gray M.W."/>
            <person name="Holland P.W.H."/>
            <person name="King N."/>
            <person name="Lang F.B.F."/>
            <person name="Roger A.J."/>
            <person name="Ruiz-Trillo I."/>
            <person name="Young S.K."/>
            <person name="Zeng Q."/>
            <person name="Gargeya S."/>
            <person name="Fitzgerald M."/>
            <person name="Haas B."/>
            <person name="Abouelleil A."/>
            <person name="Alvarado L."/>
            <person name="Arachchi H.M."/>
            <person name="Berlin A."/>
            <person name="Chapman S.B."/>
            <person name="Gearin G."/>
            <person name="Goldberg J."/>
            <person name="Griggs A."/>
            <person name="Gujja S."/>
            <person name="Hansen M."/>
            <person name="Heiman D."/>
            <person name="Howarth C."/>
            <person name="Larimer J."/>
            <person name="Lui A."/>
            <person name="MacDonald P.J.P."/>
            <person name="McCowen C."/>
            <person name="Montmayeur A."/>
            <person name="Murphy C."/>
            <person name="Neiman D."/>
            <person name="Pearson M."/>
            <person name="Priest M."/>
            <person name="Roberts A."/>
            <person name="Saif S."/>
            <person name="Shea T."/>
            <person name="Sisk P."/>
            <person name="Stolte C."/>
            <person name="Sykes S."/>
            <person name="Wortman J."/>
            <person name="Nusbaum C."/>
            <person name="Birren B."/>
        </authorList>
    </citation>
    <scope>NUCLEOTIDE SEQUENCE [LARGE SCALE GENOMIC DNA]</scope>
    <source>
        <strain evidence="4 5">ATCC 38327</strain>
    </source>
</reference>
<dbReference type="PROSITE" id="PS50089">
    <property type="entry name" value="ZF_RING_2"/>
    <property type="match status" value="1"/>
</dbReference>
<dbReference type="SUPFAM" id="SSF52540">
    <property type="entry name" value="P-loop containing nucleoside triphosphate hydrolases"/>
    <property type="match status" value="1"/>
</dbReference>
<dbReference type="OMA" id="ICKCEAV"/>
<dbReference type="AlphaFoldDB" id="A0A0L0T4T9"/>